<dbReference type="SUPFAM" id="SSF53756">
    <property type="entry name" value="UDP-Glycosyltransferase/glycogen phosphorylase"/>
    <property type="match status" value="1"/>
</dbReference>
<comment type="subcellular location">
    <subcellularLocation>
        <location evidence="1">Endoplasmic reticulum membrane</location>
        <topology evidence="1">Single-pass membrane protein</topology>
    </subcellularLocation>
</comment>
<accession>A0A061J1E8</accession>
<dbReference type="Gene3D" id="3.40.50.2000">
    <property type="entry name" value="Glycogen Phosphorylase B"/>
    <property type="match status" value="1"/>
</dbReference>
<dbReference type="PANTHER" id="PTHR13036:SF0">
    <property type="entry name" value="CHITOBIOSYLDIPHOSPHODOLICHOL BETA-MANNOSYLTRANSFERASE"/>
    <property type="match status" value="1"/>
</dbReference>
<evidence type="ECO:0000256" key="3">
    <source>
        <dbReference type="ARBA" id="ARBA00022676"/>
    </source>
</evidence>
<dbReference type="VEuPathDB" id="TriTrypDB:TRSC58_04183"/>
<evidence type="ECO:0000256" key="1">
    <source>
        <dbReference type="ARBA" id="ARBA00004389"/>
    </source>
</evidence>
<dbReference type="GO" id="GO:0005789">
    <property type="term" value="C:endoplasmic reticulum membrane"/>
    <property type="evidence" value="ECO:0007669"/>
    <property type="project" value="UniProtKB-SubCell"/>
</dbReference>
<keyword evidence="5 9" id="KW-0812">Transmembrane</keyword>
<gene>
    <name evidence="10" type="ORF">TRSC58_04183</name>
</gene>
<comment type="caution">
    <text evidence="10">The sequence shown here is derived from an EMBL/GenBank/DDBJ whole genome shotgun (WGS) entry which is preliminary data.</text>
</comment>
<comment type="pathway">
    <text evidence="2">Protein modification; protein glycosylation.</text>
</comment>
<feature type="transmembrane region" description="Helical" evidence="9">
    <location>
        <begin position="48"/>
        <end position="78"/>
    </location>
</feature>
<dbReference type="InterPro" id="IPR026051">
    <property type="entry name" value="ALG1-like"/>
</dbReference>
<feature type="transmembrane region" description="Helical" evidence="9">
    <location>
        <begin position="84"/>
        <end position="104"/>
    </location>
</feature>
<evidence type="ECO:0000313" key="10">
    <source>
        <dbReference type="EMBL" id="ESL08120.1"/>
    </source>
</evidence>
<keyword evidence="4 10" id="KW-0808">Transferase</keyword>
<keyword evidence="11" id="KW-1185">Reference proteome</keyword>
<keyword evidence="7 9" id="KW-1133">Transmembrane helix</keyword>
<evidence type="ECO:0000256" key="5">
    <source>
        <dbReference type="ARBA" id="ARBA00022692"/>
    </source>
</evidence>
<dbReference type="Proteomes" id="UP000031737">
    <property type="component" value="Unassembled WGS sequence"/>
</dbReference>
<dbReference type="AlphaFoldDB" id="A0A061J1E8"/>
<name>A0A061J1E8_TRYRA</name>
<sequence length="503" mass="56378">MGNALIDDLQSVKSGSTNEEGECVVDTTYLIPPVTPPSWFRRVFPHRWVYWMVSTAYRACVCSVVFAWALIGALVMVVNDRGQLLLVDLVLVQSPPAVPFVPLIKYIVRPCVFLINAILYYCFLVPVSWMICDALSEIRGGLKLQKQLNLGDKKATASSRFVICPALIVDWHNFGYTILQSDGRPSLAVWIYWMFECHCCLGDRNVTVSKAMQRALYALQDPTTKRRSEARPLIENEVTVLYDTAPAFFGPASRSRFVQEVLRPILGATCKDAKEIMGLSPPPAWVMETGMHDDTTTNTSSKGLFIVGATSWTADDDYTMVVEALVRVDKRLQQLQQRETGTKSPLVKPIWLLVTGKGVSRGRFERAVLEASLSPLVTVTTVYFQSYLDYATALAAADVGLCLHHSSSGLDLPMKAVDMLGSGLPVIALQYEALSELLDEKRGWMFSNAEELERILWRLACREGSISVAESVEQKRLHVMQSREKTWDERWRVAVMPLLRDLL</sequence>
<evidence type="ECO:0000256" key="7">
    <source>
        <dbReference type="ARBA" id="ARBA00022989"/>
    </source>
</evidence>
<dbReference type="OrthoDB" id="614844at2759"/>
<organism evidence="10 11">
    <name type="scientific">Trypanosoma rangeli SC58</name>
    <dbReference type="NCBI Taxonomy" id="429131"/>
    <lineage>
        <taxon>Eukaryota</taxon>
        <taxon>Discoba</taxon>
        <taxon>Euglenozoa</taxon>
        <taxon>Kinetoplastea</taxon>
        <taxon>Metakinetoplastina</taxon>
        <taxon>Trypanosomatida</taxon>
        <taxon>Trypanosomatidae</taxon>
        <taxon>Trypanosoma</taxon>
        <taxon>Herpetosoma</taxon>
    </lineage>
</organism>
<dbReference type="PANTHER" id="PTHR13036">
    <property type="entry name" value="BETA1,4 MANNOSYLTRANSFERASE"/>
    <property type="match status" value="1"/>
</dbReference>
<evidence type="ECO:0000313" key="11">
    <source>
        <dbReference type="Proteomes" id="UP000031737"/>
    </source>
</evidence>
<keyword evidence="8 9" id="KW-0472">Membrane</keyword>
<protein>
    <submittedName>
        <fullName evidence="10">Glycosyltransferase</fullName>
    </submittedName>
</protein>
<keyword evidence="6" id="KW-0256">Endoplasmic reticulum</keyword>
<reference evidence="10 11" key="1">
    <citation type="submission" date="2013-07" db="EMBL/GenBank/DDBJ databases">
        <authorList>
            <person name="Stoco P.H."/>
            <person name="Wagner G."/>
            <person name="Gerber A."/>
            <person name="Zaha A."/>
            <person name="Thompson C."/>
            <person name="Bartholomeu D.C."/>
            <person name="Luckemeyer D.D."/>
            <person name="Bahia D."/>
            <person name="Loreto E."/>
            <person name="Prestes E.B."/>
            <person name="Lima F.M."/>
            <person name="Rodrigues-Luiz G."/>
            <person name="Vallejo G.A."/>
            <person name="Filho J.F."/>
            <person name="Monteiro K.M."/>
            <person name="Tyler K.M."/>
            <person name="de Almeida L.G."/>
            <person name="Ortiz M.F."/>
            <person name="Siervo M.A."/>
            <person name="de Moraes M.H."/>
            <person name="Cunha O.L."/>
            <person name="Mendonca-Neto R."/>
            <person name="Silva R."/>
            <person name="Teixeira S.M."/>
            <person name="Murta S.M."/>
            <person name="Sincero T.C."/>
            <person name="Mendes T.A."/>
            <person name="Urmenyi T.P."/>
            <person name="Silva V.G."/>
            <person name="da Rocha W.D."/>
            <person name="Andersson B."/>
            <person name="Romanha A.J."/>
            <person name="Steindel M."/>
            <person name="de Vasconcelos A.T."/>
            <person name="Grisard E.C."/>
        </authorList>
    </citation>
    <scope>NUCLEOTIDE SEQUENCE [LARGE SCALE GENOMIC DNA]</scope>
    <source>
        <strain evidence="10 11">SC58</strain>
    </source>
</reference>
<dbReference type="EMBL" id="AUPL01004183">
    <property type="protein sequence ID" value="ESL08120.1"/>
    <property type="molecule type" value="Genomic_DNA"/>
</dbReference>
<keyword evidence="3" id="KW-0328">Glycosyltransferase</keyword>
<dbReference type="GO" id="GO:0000030">
    <property type="term" value="F:mannosyltransferase activity"/>
    <property type="evidence" value="ECO:0007669"/>
    <property type="project" value="InterPro"/>
</dbReference>
<feature type="transmembrane region" description="Helical" evidence="9">
    <location>
        <begin position="111"/>
        <end position="131"/>
    </location>
</feature>
<evidence type="ECO:0000256" key="4">
    <source>
        <dbReference type="ARBA" id="ARBA00022679"/>
    </source>
</evidence>
<evidence type="ECO:0000256" key="2">
    <source>
        <dbReference type="ARBA" id="ARBA00004922"/>
    </source>
</evidence>
<evidence type="ECO:0000256" key="9">
    <source>
        <dbReference type="SAM" id="Phobius"/>
    </source>
</evidence>
<evidence type="ECO:0000256" key="6">
    <source>
        <dbReference type="ARBA" id="ARBA00022824"/>
    </source>
</evidence>
<proteinExistence type="predicted"/>
<evidence type="ECO:0000256" key="8">
    <source>
        <dbReference type="ARBA" id="ARBA00023136"/>
    </source>
</evidence>